<evidence type="ECO:0000256" key="4">
    <source>
        <dbReference type="ARBA" id="ARBA00023163"/>
    </source>
</evidence>
<dbReference type="Pfam" id="PF13191">
    <property type="entry name" value="AAA_16"/>
    <property type="match status" value="1"/>
</dbReference>
<dbReference type="InterPro" id="IPR016032">
    <property type="entry name" value="Sig_transdc_resp-reg_C-effctor"/>
</dbReference>
<evidence type="ECO:0000256" key="6">
    <source>
        <dbReference type="PROSITE-ProRule" id="PRU01091"/>
    </source>
</evidence>
<dbReference type="PRINTS" id="PR00364">
    <property type="entry name" value="DISEASERSIST"/>
</dbReference>
<dbReference type="InterPro" id="IPR011990">
    <property type="entry name" value="TPR-like_helical_dom_sf"/>
</dbReference>
<protein>
    <submittedName>
        <fullName evidence="8">Tetratricopeptide repeat protein</fullName>
    </submittedName>
</protein>
<dbReference type="InterPro" id="IPR027417">
    <property type="entry name" value="P-loop_NTPase"/>
</dbReference>
<dbReference type="Proteomes" id="UP000598996">
    <property type="component" value="Unassembled WGS sequence"/>
</dbReference>
<dbReference type="EMBL" id="JAENHO010000013">
    <property type="protein sequence ID" value="MBL7260245.1"/>
    <property type="molecule type" value="Genomic_DNA"/>
</dbReference>
<dbReference type="SMART" id="SM01043">
    <property type="entry name" value="BTAD"/>
    <property type="match status" value="1"/>
</dbReference>
<evidence type="ECO:0000256" key="1">
    <source>
        <dbReference type="ARBA" id="ARBA00005820"/>
    </source>
</evidence>
<evidence type="ECO:0000313" key="8">
    <source>
        <dbReference type="EMBL" id="MBL7260245.1"/>
    </source>
</evidence>
<dbReference type="Pfam" id="PF13424">
    <property type="entry name" value="TPR_12"/>
    <property type="match status" value="1"/>
</dbReference>
<feature type="domain" description="OmpR/PhoB-type" evidence="7">
    <location>
        <begin position="1"/>
        <end position="97"/>
    </location>
</feature>
<dbReference type="Pfam" id="PF03704">
    <property type="entry name" value="BTAD"/>
    <property type="match status" value="1"/>
</dbReference>
<dbReference type="SUPFAM" id="SSF48452">
    <property type="entry name" value="TPR-like"/>
    <property type="match status" value="3"/>
</dbReference>
<dbReference type="InterPro" id="IPR005158">
    <property type="entry name" value="BTAD"/>
</dbReference>
<comment type="caution">
    <text evidence="8">The sequence shown here is derived from an EMBL/GenBank/DDBJ whole genome shotgun (WGS) entry which is preliminary data.</text>
</comment>
<dbReference type="PANTHER" id="PTHR35807:SF1">
    <property type="entry name" value="TRANSCRIPTIONAL REGULATOR REDD"/>
    <property type="match status" value="1"/>
</dbReference>
<keyword evidence="4" id="KW-0804">Transcription</keyword>
<keyword evidence="2" id="KW-0805">Transcription regulation</keyword>
<dbReference type="RefSeq" id="WP_202996965.1">
    <property type="nucleotide sequence ID" value="NZ_JAENHO010000013.1"/>
</dbReference>
<dbReference type="InterPro" id="IPR001867">
    <property type="entry name" value="OmpR/PhoB-type_DNA-bd"/>
</dbReference>
<keyword evidence="9" id="KW-1185">Reference proteome</keyword>
<dbReference type="Gene3D" id="1.25.40.10">
    <property type="entry name" value="Tetratricopeptide repeat domain"/>
    <property type="match status" value="3"/>
</dbReference>
<dbReference type="PROSITE" id="PS50005">
    <property type="entry name" value="TPR"/>
    <property type="match status" value="1"/>
</dbReference>
<dbReference type="SUPFAM" id="SSF52540">
    <property type="entry name" value="P-loop containing nucleoside triphosphate hydrolases"/>
    <property type="match status" value="1"/>
</dbReference>
<evidence type="ECO:0000256" key="3">
    <source>
        <dbReference type="ARBA" id="ARBA00023125"/>
    </source>
</evidence>
<dbReference type="PANTHER" id="PTHR35807">
    <property type="entry name" value="TRANSCRIPTIONAL REGULATOR REDD-RELATED"/>
    <property type="match status" value="1"/>
</dbReference>
<dbReference type="InterPro" id="IPR019734">
    <property type="entry name" value="TPR_rpt"/>
</dbReference>
<accession>A0ABS1W0K9</accession>
<feature type="DNA-binding region" description="OmpR/PhoB-type" evidence="6">
    <location>
        <begin position="1"/>
        <end position="97"/>
    </location>
</feature>
<proteinExistence type="inferred from homology"/>
<gene>
    <name evidence="8" type="ORF">JKJ07_38690</name>
</gene>
<dbReference type="SMART" id="SM00028">
    <property type="entry name" value="TPR"/>
    <property type="match status" value="4"/>
</dbReference>
<dbReference type="Gene3D" id="1.10.10.10">
    <property type="entry name" value="Winged helix-like DNA-binding domain superfamily/Winged helix DNA-binding domain"/>
    <property type="match status" value="1"/>
</dbReference>
<dbReference type="InterPro" id="IPR051677">
    <property type="entry name" value="AfsR-DnrI-RedD_regulator"/>
</dbReference>
<evidence type="ECO:0000259" key="7">
    <source>
        <dbReference type="PROSITE" id="PS51755"/>
    </source>
</evidence>
<name>A0ABS1W0K9_9ACTN</name>
<feature type="repeat" description="TPR" evidence="5">
    <location>
        <begin position="834"/>
        <end position="867"/>
    </location>
</feature>
<keyword evidence="5" id="KW-0802">TPR repeat</keyword>
<comment type="similarity">
    <text evidence="1">Belongs to the AfsR/DnrI/RedD regulatory family.</text>
</comment>
<dbReference type="InterPro" id="IPR041664">
    <property type="entry name" value="AAA_16"/>
</dbReference>
<dbReference type="InterPro" id="IPR036388">
    <property type="entry name" value="WH-like_DNA-bd_sf"/>
</dbReference>
<organism evidence="8 9">
    <name type="scientific">Paractinoplanes lichenicola</name>
    <dbReference type="NCBI Taxonomy" id="2802976"/>
    <lineage>
        <taxon>Bacteria</taxon>
        <taxon>Bacillati</taxon>
        <taxon>Actinomycetota</taxon>
        <taxon>Actinomycetes</taxon>
        <taxon>Micromonosporales</taxon>
        <taxon>Micromonosporaceae</taxon>
        <taxon>Paractinoplanes</taxon>
    </lineage>
</organism>
<dbReference type="Gene3D" id="3.40.50.300">
    <property type="entry name" value="P-loop containing nucleotide triphosphate hydrolases"/>
    <property type="match status" value="1"/>
</dbReference>
<evidence type="ECO:0000313" key="9">
    <source>
        <dbReference type="Proteomes" id="UP000598996"/>
    </source>
</evidence>
<keyword evidence="3 6" id="KW-0238">DNA-binding</keyword>
<dbReference type="SMART" id="SM00862">
    <property type="entry name" value="Trans_reg_C"/>
    <property type="match status" value="1"/>
</dbReference>
<dbReference type="Pfam" id="PF00486">
    <property type="entry name" value="Trans_reg_C"/>
    <property type="match status" value="1"/>
</dbReference>
<reference evidence="8 9" key="1">
    <citation type="submission" date="2021-01" db="EMBL/GenBank/DDBJ databases">
        <title>Actinoplanes sp. nov. LDG1-01 isolated from lichen.</title>
        <authorList>
            <person name="Saeng-In P."/>
            <person name="Phongsopitanun W."/>
            <person name="Kanchanasin P."/>
            <person name="Yuki M."/>
            <person name="Kudo T."/>
            <person name="Ohkuma M."/>
            <person name="Tanasupawat S."/>
        </authorList>
    </citation>
    <scope>NUCLEOTIDE SEQUENCE [LARGE SCALE GENOMIC DNA]</scope>
    <source>
        <strain evidence="8 9">LDG1-01</strain>
    </source>
</reference>
<dbReference type="SUPFAM" id="SSF46894">
    <property type="entry name" value="C-terminal effector domain of the bipartite response regulators"/>
    <property type="match status" value="1"/>
</dbReference>
<dbReference type="CDD" id="cd15831">
    <property type="entry name" value="BTAD"/>
    <property type="match status" value="1"/>
</dbReference>
<evidence type="ECO:0000256" key="5">
    <source>
        <dbReference type="PROSITE-ProRule" id="PRU00339"/>
    </source>
</evidence>
<dbReference type="PROSITE" id="PS51755">
    <property type="entry name" value="OMPR_PHOB"/>
    <property type="match status" value="1"/>
</dbReference>
<sequence>MIEFQLLGPVEVGSGGRRVDAGQPRQRAVLAALLVDAGRPVLVGTLIERVWGPEPPRAVRPTLQAHITRIRRMLEQAATPGDRVITLDRKGGSYLLGVDPLRVDLHRFRHLAASGGPEPLRQAIGLWRGEPLAGMRGAWAEQARQAWRREHLAASVAWGRAELTTNPAGVVTVLGDLARDHPLNEALAAVVIEALFAAGQPAEALSYYDVVRRKLLEELGADPSAELQKIYRSILRGEAPPTPAPAAPAEAAPAHLPADVSGFVGRDDQLAQLDSLLRTAAPGSPEAGSGTPVIAVSGVAGVGKTTLVVHWAHRVANHFPDGQLYVNLRGFDLSGRPMDPADAVRGFLDALGVPTGRIPAGLDAQAGLYRSLLSGKRILIVLDNARDAEQVRPLLPATAGTQVVVTSRNRLTGLVATVGAHPVTLGVLSLPEARDLLSRRLGTTRTRREPHAVNSIIASCARLPIALAITAARARQNDFPLAALAGELAGADDRLDALDTGDPAVQVRAVFSWSYAALSGAAQQLFRLLSLHPGADVAPAAAAALAEHRPAHARRLLSELTQASLLTERSPGRYSWHDLVRVYAGDLTAVHDSDADRDAATGRLIDYYARTAHAADRLLYPARDPINVPLPPDTGSHPDVFTDHRQALAWFAAERPALLAVARNAAASGRDASAWQLAWALDTYLFRGGHRHDRLEAWTVALGGAERLGEEPLAGAHRSLSRANIILGRLEVARAHLGHALELSVRSGNRGGQAFVHNTLAVINGIEHQHAQALVHAREALALYEDAGNLRGQAVALSSMAWHSTLGGDHHQAIEYGQRSLAVNRRVGDKRGQADVWDTIGHAHHHLGRYDEAKECYRRSVDLTRDIGDRLAEAQILVHLGDTHEAAGNPAAARGEWTDALRIFVDLDHTDAQGVRDRLDALPGVDHSMRPAR</sequence>
<evidence type="ECO:0000256" key="2">
    <source>
        <dbReference type="ARBA" id="ARBA00023015"/>
    </source>
</evidence>